<evidence type="ECO:0000313" key="1">
    <source>
        <dbReference type="EMBL" id="CAF0820727.1"/>
    </source>
</evidence>
<dbReference type="Proteomes" id="UP000663879">
    <property type="component" value="Unassembled WGS sequence"/>
</dbReference>
<sequence>MEKIKEILIDLEQKNDIKIIYAVEAGSRAWGFHSEDSDYDIRFIYIYKNSKRYLSLKPLIDTIDGFSEDRIYDWQGWDITKCLRLIEKLNPSITEWIYSPMVYLTDESCQNLLSTLKELLVKQKRISPLLHHYKSMAKANYKAHILSKKDVNIKKYLYVIRPIGMFEWLLKCHKNFDTISELIYVNFHRILQDLKIHLDEEVYSNILKIIEIKMQSKETDLKDRIKCIDDWIESLLGSDDLKNIETKEKENLIVSDNFGDDLDNFLHLILKVKFE</sequence>
<dbReference type="AlphaFoldDB" id="A0A813U4L5"/>
<gene>
    <name evidence="1" type="ORF">OXX778_LOCUS7452</name>
</gene>
<protein>
    <recommendedName>
        <fullName evidence="3">Nucleotidyltransferase domain-containing protein</fullName>
    </recommendedName>
</protein>
<dbReference type="OrthoDB" id="10266790at2759"/>
<dbReference type="PANTHER" id="PTHR34817:SF2">
    <property type="entry name" value="NUCLEOTIDYLTRANSFERASE"/>
    <property type="match status" value="1"/>
</dbReference>
<dbReference type="InterPro" id="IPR018775">
    <property type="entry name" value="RlaP"/>
</dbReference>
<name>A0A813U4L5_9BILA</name>
<reference evidence="1" key="1">
    <citation type="submission" date="2021-02" db="EMBL/GenBank/DDBJ databases">
        <authorList>
            <person name="Nowell W R."/>
        </authorList>
    </citation>
    <scope>NUCLEOTIDE SEQUENCE</scope>
    <source>
        <strain evidence="1">Ploen Becks lab</strain>
    </source>
</reference>
<dbReference type="Pfam" id="PF10127">
    <property type="entry name" value="RlaP"/>
    <property type="match status" value="1"/>
</dbReference>
<keyword evidence="2" id="KW-1185">Reference proteome</keyword>
<evidence type="ECO:0008006" key="3">
    <source>
        <dbReference type="Google" id="ProtNLM"/>
    </source>
</evidence>
<dbReference type="PANTHER" id="PTHR34817">
    <property type="entry name" value="NUCLEOTIDYLTRANSFERASE"/>
    <property type="match status" value="1"/>
</dbReference>
<comment type="caution">
    <text evidence="1">The sequence shown here is derived from an EMBL/GenBank/DDBJ whole genome shotgun (WGS) entry which is preliminary data.</text>
</comment>
<proteinExistence type="predicted"/>
<evidence type="ECO:0000313" key="2">
    <source>
        <dbReference type="Proteomes" id="UP000663879"/>
    </source>
</evidence>
<accession>A0A813U4L5</accession>
<organism evidence="1 2">
    <name type="scientific">Brachionus calyciflorus</name>
    <dbReference type="NCBI Taxonomy" id="104777"/>
    <lineage>
        <taxon>Eukaryota</taxon>
        <taxon>Metazoa</taxon>
        <taxon>Spiralia</taxon>
        <taxon>Gnathifera</taxon>
        <taxon>Rotifera</taxon>
        <taxon>Eurotatoria</taxon>
        <taxon>Monogononta</taxon>
        <taxon>Pseudotrocha</taxon>
        <taxon>Ploima</taxon>
        <taxon>Brachionidae</taxon>
        <taxon>Brachionus</taxon>
    </lineage>
</organism>
<dbReference type="EMBL" id="CAJNOC010000953">
    <property type="protein sequence ID" value="CAF0820727.1"/>
    <property type="molecule type" value="Genomic_DNA"/>
</dbReference>